<dbReference type="PANTHER" id="PTHR43727">
    <property type="entry name" value="DIAMINOPIMELATE DECARBOXYLASE"/>
    <property type="match status" value="1"/>
</dbReference>
<evidence type="ECO:0000313" key="5">
    <source>
        <dbReference type="EMBL" id="AJD44935.1"/>
    </source>
</evidence>
<dbReference type="InterPro" id="IPR009006">
    <property type="entry name" value="Ala_racemase/Decarboxylase_C"/>
</dbReference>
<name>A0A0B4XDV4_9HYPH</name>
<dbReference type="RefSeq" id="WP_040116526.1">
    <property type="nucleotide sequence ID" value="NZ_CP006880.1"/>
</dbReference>
<dbReference type="AlphaFoldDB" id="A0A0B4XDV4"/>
<gene>
    <name evidence="5" type="ORF">RGR602_PC00901</name>
</gene>
<dbReference type="Gene3D" id="3.20.20.10">
    <property type="entry name" value="Alanine racemase"/>
    <property type="match status" value="1"/>
</dbReference>
<dbReference type="InterPro" id="IPR029066">
    <property type="entry name" value="PLP-binding_barrel"/>
</dbReference>
<dbReference type="InterPro" id="IPR022644">
    <property type="entry name" value="De-COase2_N"/>
</dbReference>
<dbReference type="PANTHER" id="PTHR43727:SF2">
    <property type="entry name" value="GROUP IV DECARBOXYLASE"/>
    <property type="match status" value="1"/>
</dbReference>
<dbReference type="InterPro" id="IPR042152">
    <property type="entry name" value="Y4yA-like"/>
</dbReference>
<feature type="active site" description="Proton donor" evidence="3">
    <location>
        <position position="388"/>
    </location>
</feature>
<keyword evidence="2 3" id="KW-0663">Pyridoxal phosphate</keyword>
<keyword evidence="6" id="KW-1185">Reference proteome</keyword>
<feature type="modified residue" description="N6-(pyridoxal phosphate)lysine" evidence="3">
    <location>
        <position position="75"/>
    </location>
</feature>
<dbReference type="KEGG" id="rga:RGR602_PC00901"/>
<protein>
    <submittedName>
        <fullName evidence="5">Type III pyridoxal 5-phosphate (PLP)-dependent enzyme Y4yA family protein</fullName>
    </submittedName>
</protein>
<dbReference type="PRINTS" id="PR01179">
    <property type="entry name" value="ODADCRBXLASE"/>
</dbReference>
<organism evidence="5 6">
    <name type="scientific">Rhizobium gallicum bv. gallicum R602sp</name>
    <dbReference type="NCBI Taxonomy" id="1041138"/>
    <lineage>
        <taxon>Bacteria</taxon>
        <taxon>Pseudomonadati</taxon>
        <taxon>Pseudomonadota</taxon>
        <taxon>Alphaproteobacteria</taxon>
        <taxon>Hyphomicrobiales</taxon>
        <taxon>Rhizobiaceae</taxon>
        <taxon>Rhizobium/Agrobacterium group</taxon>
        <taxon>Rhizobium</taxon>
    </lineage>
</organism>
<keyword evidence="5" id="KW-0614">Plasmid</keyword>
<comment type="cofactor">
    <cofactor evidence="1 3">
        <name>pyridoxal 5'-phosphate</name>
        <dbReference type="ChEBI" id="CHEBI:597326"/>
    </cofactor>
</comment>
<evidence type="ECO:0000259" key="4">
    <source>
        <dbReference type="Pfam" id="PF02784"/>
    </source>
</evidence>
<dbReference type="HOGENOM" id="CLU_042407_0_0_5"/>
<sequence>MSLHCHKVGSDLPPILRSATADLLTRHDPLLLDWVARFGSPLNLVWPDALQDNMAALKTALTEGGVEHAIYYGVKVNKSPGLMQAALSSGAGLDVSSLYELRDARRLGANGARLVATGPAKTGAFHQELIDCNALISVDSPEELEELVVRLPAHASPHPVLLRLRPRDQSKSRFGMPAETIIPCLARIARESRLRFDGLHFHLSGYGWETRLAALNEAAELIAEARAMRLSPRMIDIGGGLPVQYVDQLKYQAHIAAQTPEDYRTGKIPGSFYPYGSALAAPDWLRRLLQAEMGEGRSVATYFRQEQLALAMEPGRALADQAAITVVRVTRVKSLDAGTYVIFVEGSSFSACETWFASEFLLDPILVPAARPLSVSSPIRAYLAGHSCLDEDVLSNRWLTFPVTPQAGDLLVFANTGAYQMDLLENEFHRHPMPVRLCVVGDAKGHPILIPDAIEEV</sequence>
<dbReference type="EMBL" id="CP006880">
    <property type="protein sequence ID" value="AJD44935.1"/>
    <property type="molecule type" value="Genomic_DNA"/>
</dbReference>
<dbReference type="Pfam" id="PF02784">
    <property type="entry name" value="Orn_Arg_deC_N"/>
    <property type="match status" value="1"/>
</dbReference>
<dbReference type="GO" id="GO:0008836">
    <property type="term" value="F:diaminopimelate decarboxylase activity"/>
    <property type="evidence" value="ECO:0007669"/>
    <property type="project" value="TreeGrafter"/>
</dbReference>
<dbReference type="SUPFAM" id="SSF50621">
    <property type="entry name" value="Alanine racemase C-terminal domain-like"/>
    <property type="match status" value="1"/>
</dbReference>
<geneLocation type="plasmid" evidence="5 6">
    <name>pRgalR602c</name>
</geneLocation>
<dbReference type="InterPro" id="IPR000183">
    <property type="entry name" value="Orn/DAP/Arg_de-COase"/>
</dbReference>
<evidence type="ECO:0000256" key="1">
    <source>
        <dbReference type="ARBA" id="ARBA00001933"/>
    </source>
</evidence>
<evidence type="ECO:0000256" key="2">
    <source>
        <dbReference type="ARBA" id="ARBA00022898"/>
    </source>
</evidence>
<feature type="domain" description="Orn/DAP/Arg decarboxylase 2 N-terminal" evidence="4">
    <location>
        <begin position="53"/>
        <end position="248"/>
    </location>
</feature>
<dbReference type="SUPFAM" id="SSF51419">
    <property type="entry name" value="PLP-binding barrel"/>
    <property type="match status" value="1"/>
</dbReference>
<dbReference type="GO" id="GO:0009089">
    <property type="term" value="P:lysine biosynthetic process via diaminopimelate"/>
    <property type="evidence" value="ECO:0007669"/>
    <property type="project" value="TreeGrafter"/>
</dbReference>
<dbReference type="Gene3D" id="2.40.37.10">
    <property type="entry name" value="Lyase, Ornithine Decarboxylase, Chain A, domain 1"/>
    <property type="match status" value="1"/>
</dbReference>
<proteinExistence type="predicted"/>
<dbReference type="CDD" id="cd06842">
    <property type="entry name" value="PLPDE_III_Y4yA_like"/>
    <property type="match status" value="1"/>
</dbReference>
<accession>A0A0B4XDV4</accession>
<reference evidence="5 6" key="1">
    <citation type="submission" date="2013-11" db="EMBL/GenBank/DDBJ databases">
        <title>Complete genome sequence of Rhizobium gallicum bv. gallicum R602.</title>
        <authorList>
            <person name="Bustos P."/>
            <person name="Santamaria R.I."/>
            <person name="Lozano L."/>
            <person name="Acosta J.L."/>
            <person name="Ormeno-Orrillo E."/>
            <person name="Rogel M.A."/>
            <person name="Romero D."/>
            <person name="Cevallos M.A."/>
            <person name="Martinez-Romero E."/>
            <person name="Gonzalez V."/>
        </authorList>
    </citation>
    <scope>NUCLEOTIDE SEQUENCE [LARGE SCALE GENOMIC DNA]</scope>
    <source>
        <strain evidence="5 6">R602</strain>
        <plasmid evidence="5 6">pRgalR602c</plasmid>
    </source>
</reference>
<evidence type="ECO:0000256" key="3">
    <source>
        <dbReference type="PIRSR" id="PIRSR600183-50"/>
    </source>
</evidence>
<dbReference type="Proteomes" id="UP000031368">
    <property type="component" value="Plasmid pRgalR602c"/>
</dbReference>
<evidence type="ECO:0000313" key="6">
    <source>
        <dbReference type="Proteomes" id="UP000031368"/>
    </source>
</evidence>